<evidence type="ECO:0000256" key="5">
    <source>
        <dbReference type="ARBA" id="ARBA00022679"/>
    </source>
</evidence>
<evidence type="ECO:0000256" key="6">
    <source>
        <dbReference type="ARBA" id="ARBA00022729"/>
    </source>
</evidence>
<dbReference type="PROSITE" id="PS50011">
    <property type="entry name" value="PROTEIN_KINASE_DOM"/>
    <property type="match status" value="1"/>
</dbReference>
<dbReference type="InterPro" id="IPR051824">
    <property type="entry name" value="LRR_Rcpt-Like_S/T_Kinase"/>
</dbReference>
<reference evidence="17" key="2">
    <citation type="submission" date="2020-08" db="EMBL/GenBank/DDBJ databases">
        <title>Plant Genome Project.</title>
        <authorList>
            <person name="Zhang R.-G."/>
        </authorList>
    </citation>
    <scope>NUCLEOTIDE SEQUENCE</scope>
    <source>
        <strain evidence="17">Huo1</strain>
        <tissue evidence="17">Leaf</tissue>
    </source>
</reference>
<keyword evidence="18" id="KW-1185">Reference proteome</keyword>
<comment type="catalytic activity">
    <reaction evidence="12">
        <text>L-threonyl-[protein] + ATP = O-phospho-L-threonyl-[protein] + ADP + H(+)</text>
        <dbReference type="Rhea" id="RHEA:46608"/>
        <dbReference type="Rhea" id="RHEA-COMP:11060"/>
        <dbReference type="Rhea" id="RHEA-COMP:11605"/>
        <dbReference type="ChEBI" id="CHEBI:15378"/>
        <dbReference type="ChEBI" id="CHEBI:30013"/>
        <dbReference type="ChEBI" id="CHEBI:30616"/>
        <dbReference type="ChEBI" id="CHEBI:61977"/>
        <dbReference type="ChEBI" id="CHEBI:456216"/>
        <dbReference type="EC" id="2.7.11.1"/>
    </reaction>
</comment>
<dbReference type="InterPro" id="IPR000719">
    <property type="entry name" value="Prot_kinase_dom"/>
</dbReference>
<dbReference type="PANTHER" id="PTHR48006">
    <property type="entry name" value="LEUCINE-RICH REPEAT-CONTAINING PROTEIN DDB_G0281931-RELATED"/>
    <property type="match status" value="1"/>
</dbReference>
<evidence type="ECO:0000256" key="10">
    <source>
        <dbReference type="ARBA" id="ARBA00023170"/>
    </source>
</evidence>
<keyword evidence="6" id="KW-0732">Signal</keyword>
<evidence type="ECO:0000256" key="9">
    <source>
        <dbReference type="ARBA" id="ARBA00022840"/>
    </source>
</evidence>
<dbReference type="Gene3D" id="2.60.120.430">
    <property type="entry name" value="Galactose-binding lectin"/>
    <property type="match status" value="1"/>
</dbReference>
<evidence type="ECO:0000256" key="15">
    <source>
        <dbReference type="RuleBase" id="RU000304"/>
    </source>
</evidence>
<keyword evidence="7 14" id="KW-0547">Nucleotide-binding</keyword>
<evidence type="ECO:0000256" key="7">
    <source>
        <dbReference type="ARBA" id="ARBA00022741"/>
    </source>
</evidence>
<evidence type="ECO:0000256" key="4">
    <source>
        <dbReference type="ARBA" id="ARBA00022553"/>
    </source>
</evidence>
<keyword evidence="9 14" id="KW-0067">ATP-binding</keyword>
<keyword evidence="3 15" id="KW-0723">Serine/threonine-protein kinase</keyword>
<dbReference type="FunFam" id="3.30.200.20:FF:000140">
    <property type="entry name" value="Leucine-rich repeat receptor-like protein kinase"/>
    <property type="match status" value="1"/>
</dbReference>
<comment type="subcellular location">
    <subcellularLocation>
        <location evidence="1">Membrane</location>
        <topology evidence="1">Single-pass type I membrane protein</topology>
    </subcellularLocation>
</comment>
<name>A0A8X8ZIH0_SALSN</name>
<dbReference type="GO" id="GO:0004674">
    <property type="term" value="F:protein serine/threonine kinase activity"/>
    <property type="evidence" value="ECO:0007669"/>
    <property type="project" value="UniProtKB-KW"/>
</dbReference>
<dbReference type="InterPro" id="IPR017441">
    <property type="entry name" value="Protein_kinase_ATP_BS"/>
</dbReference>
<evidence type="ECO:0000256" key="3">
    <source>
        <dbReference type="ARBA" id="ARBA00022527"/>
    </source>
</evidence>
<keyword evidence="11" id="KW-0325">Glycoprotein</keyword>
<keyword evidence="8" id="KW-0418">Kinase</keyword>
<dbReference type="EC" id="2.7.11.1" evidence="2"/>
<evidence type="ECO:0000256" key="11">
    <source>
        <dbReference type="ARBA" id="ARBA00023180"/>
    </source>
</evidence>
<evidence type="ECO:0000259" key="16">
    <source>
        <dbReference type="PROSITE" id="PS50011"/>
    </source>
</evidence>
<protein>
    <recommendedName>
        <fullName evidence="2">non-specific serine/threonine protein kinase</fullName>
        <ecNumber evidence="2">2.7.11.1</ecNumber>
    </recommendedName>
</protein>
<dbReference type="Pfam" id="PF11721">
    <property type="entry name" value="Malectin"/>
    <property type="match status" value="1"/>
</dbReference>
<evidence type="ECO:0000256" key="14">
    <source>
        <dbReference type="PROSITE-ProRule" id="PRU10141"/>
    </source>
</evidence>
<keyword evidence="5" id="KW-0808">Transferase</keyword>
<sequence>MRSATGVVYEADNATLGPASYYVTREQRWAVSNVGLPSGSRNPEYITNFVTYIPNTRDPEMYQSSRVSAGSLRYYSSGLENGGYNITLQFGNLAFKDFDIRKEGIYGPSISALSVSPGEFLGLETRPYTFTYAQLRAATDDFSTANKLGEGGFGTVYKGKLEDGRVTAVKLLSVASRQGKSEFLAEIETISAVQHRNLVKLYGCCIEGNKRLLVYEYLENKSLDHQALFGIGSFFLVWHMRFDICLGVARGLAYLHEESRLRIVHRDVKASNILLDTQLNPTQNSRILAWPSLGILLRNMMRGHLTVKADVFGFGVVALEIISGRANSDPNQEEDRVYLLEWV</sequence>
<proteinExistence type="inferred from homology"/>
<keyword evidence="10" id="KW-0675">Receptor</keyword>
<dbReference type="EMBL" id="PNBA02000012">
    <property type="protein sequence ID" value="KAG6405164.1"/>
    <property type="molecule type" value="Genomic_DNA"/>
</dbReference>
<comment type="caution">
    <text evidence="17">The sequence shown here is derived from an EMBL/GenBank/DDBJ whole genome shotgun (WGS) entry which is preliminary data.</text>
</comment>
<dbReference type="SMART" id="SM00220">
    <property type="entry name" value="S_TKc"/>
    <property type="match status" value="1"/>
</dbReference>
<evidence type="ECO:0000256" key="2">
    <source>
        <dbReference type="ARBA" id="ARBA00012513"/>
    </source>
</evidence>
<dbReference type="PROSITE" id="PS00108">
    <property type="entry name" value="PROTEIN_KINASE_ST"/>
    <property type="match status" value="1"/>
</dbReference>
<evidence type="ECO:0000313" key="18">
    <source>
        <dbReference type="Proteomes" id="UP000298416"/>
    </source>
</evidence>
<comment type="similarity">
    <text evidence="15">Belongs to the protein kinase superfamily.</text>
</comment>
<dbReference type="Gene3D" id="3.30.200.20">
    <property type="entry name" value="Phosphorylase Kinase, domain 1"/>
    <property type="match status" value="1"/>
</dbReference>
<evidence type="ECO:0000256" key="12">
    <source>
        <dbReference type="ARBA" id="ARBA00047899"/>
    </source>
</evidence>
<evidence type="ECO:0000256" key="1">
    <source>
        <dbReference type="ARBA" id="ARBA00004479"/>
    </source>
</evidence>
<dbReference type="InterPro" id="IPR008271">
    <property type="entry name" value="Ser/Thr_kinase_AS"/>
</dbReference>
<reference evidence="17" key="1">
    <citation type="submission" date="2018-01" db="EMBL/GenBank/DDBJ databases">
        <authorList>
            <person name="Mao J.F."/>
        </authorList>
    </citation>
    <scope>NUCLEOTIDE SEQUENCE</scope>
    <source>
        <strain evidence="17">Huo1</strain>
        <tissue evidence="17">Leaf</tissue>
    </source>
</reference>
<dbReference type="FunFam" id="1.10.510.10:FF:001023">
    <property type="entry name" value="Os07g0541700 protein"/>
    <property type="match status" value="1"/>
</dbReference>
<feature type="domain" description="Protein kinase" evidence="16">
    <location>
        <begin position="142"/>
        <end position="343"/>
    </location>
</feature>
<feature type="binding site" evidence="14">
    <location>
        <position position="170"/>
    </location>
    <ligand>
        <name>ATP</name>
        <dbReference type="ChEBI" id="CHEBI:30616"/>
    </ligand>
</feature>
<evidence type="ECO:0000256" key="13">
    <source>
        <dbReference type="ARBA" id="ARBA00048679"/>
    </source>
</evidence>
<dbReference type="Pfam" id="PF00069">
    <property type="entry name" value="Pkinase"/>
    <property type="match status" value="1"/>
</dbReference>
<evidence type="ECO:0000313" key="17">
    <source>
        <dbReference type="EMBL" id="KAG6405164.1"/>
    </source>
</evidence>
<dbReference type="Gene3D" id="1.10.510.10">
    <property type="entry name" value="Transferase(Phosphotransferase) domain 1"/>
    <property type="match status" value="1"/>
</dbReference>
<evidence type="ECO:0000256" key="8">
    <source>
        <dbReference type="ARBA" id="ARBA00022777"/>
    </source>
</evidence>
<dbReference type="PANTHER" id="PTHR48006:SF62">
    <property type="entry name" value="LEUCINE-RICH REPEAT TRANSMEMBRANE PROTEIN KINASE"/>
    <property type="match status" value="1"/>
</dbReference>
<comment type="catalytic activity">
    <reaction evidence="13">
        <text>L-seryl-[protein] + ATP = O-phospho-L-seryl-[protein] + ADP + H(+)</text>
        <dbReference type="Rhea" id="RHEA:17989"/>
        <dbReference type="Rhea" id="RHEA-COMP:9863"/>
        <dbReference type="Rhea" id="RHEA-COMP:11604"/>
        <dbReference type="ChEBI" id="CHEBI:15378"/>
        <dbReference type="ChEBI" id="CHEBI:29999"/>
        <dbReference type="ChEBI" id="CHEBI:30616"/>
        <dbReference type="ChEBI" id="CHEBI:83421"/>
        <dbReference type="ChEBI" id="CHEBI:456216"/>
        <dbReference type="EC" id="2.7.11.1"/>
    </reaction>
</comment>
<dbReference type="SUPFAM" id="SSF56112">
    <property type="entry name" value="Protein kinase-like (PK-like)"/>
    <property type="match status" value="1"/>
</dbReference>
<dbReference type="Proteomes" id="UP000298416">
    <property type="component" value="Unassembled WGS sequence"/>
</dbReference>
<dbReference type="AlphaFoldDB" id="A0A8X8ZIH0"/>
<dbReference type="GO" id="GO:0005886">
    <property type="term" value="C:plasma membrane"/>
    <property type="evidence" value="ECO:0007669"/>
    <property type="project" value="TreeGrafter"/>
</dbReference>
<keyword evidence="4" id="KW-0597">Phosphoprotein</keyword>
<organism evidence="17">
    <name type="scientific">Salvia splendens</name>
    <name type="common">Scarlet sage</name>
    <dbReference type="NCBI Taxonomy" id="180675"/>
    <lineage>
        <taxon>Eukaryota</taxon>
        <taxon>Viridiplantae</taxon>
        <taxon>Streptophyta</taxon>
        <taxon>Embryophyta</taxon>
        <taxon>Tracheophyta</taxon>
        <taxon>Spermatophyta</taxon>
        <taxon>Magnoliopsida</taxon>
        <taxon>eudicotyledons</taxon>
        <taxon>Gunneridae</taxon>
        <taxon>Pentapetalae</taxon>
        <taxon>asterids</taxon>
        <taxon>lamiids</taxon>
        <taxon>Lamiales</taxon>
        <taxon>Lamiaceae</taxon>
        <taxon>Nepetoideae</taxon>
        <taxon>Mentheae</taxon>
        <taxon>Salviinae</taxon>
        <taxon>Salvia</taxon>
        <taxon>Salvia subgen. Calosphace</taxon>
        <taxon>core Calosphace</taxon>
    </lineage>
</organism>
<dbReference type="InterPro" id="IPR021720">
    <property type="entry name" value="Malectin_dom"/>
</dbReference>
<dbReference type="GO" id="GO:0005524">
    <property type="term" value="F:ATP binding"/>
    <property type="evidence" value="ECO:0007669"/>
    <property type="project" value="UniProtKB-UniRule"/>
</dbReference>
<accession>A0A8X8ZIH0</accession>
<gene>
    <name evidence="17" type="ORF">SASPL_132750</name>
</gene>
<dbReference type="InterPro" id="IPR011009">
    <property type="entry name" value="Kinase-like_dom_sf"/>
</dbReference>
<dbReference type="PROSITE" id="PS00107">
    <property type="entry name" value="PROTEIN_KINASE_ATP"/>
    <property type="match status" value="1"/>
</dbReference>